<reference evidence="1 2" key="1">
    <citation type="submission" date="2017-09" db="EMBL/GenBank/DDBJ databases">
        <title>The draft genome sequences of Marinobacter sp. PWS21.</title>
        <authorList>
            <person name="Cao J."/>
        </authorList>
    </citation>
    <scope>NUCLEOTIDE SEQUENCE [LARGE SCALE GENOMIC DNA]</scope>
    <source>
        <strain evidence="1 2">PWS21</strain>
    </source>
</reference>
<accession>A0A2G1UNC3</accession>
<protein>
    <submittedName>
        <fullName evidence="1">Uncharacterized protein</fullName>
    </submittedName>
</protein>
<proteinExistence type="predicted"/>
<dbReference type="AlphaFoldDB" id="A0A2G1UNC3"/>
<keyword evidence="2" id="KW-1185">Reference proteome</keyword>
<gene>
    <name evidence="1" type="ORF">CLH61_07605</name>
</gene>
<name>A0A2G1UNC3_9GAMM</name>
<evidence type="ECO:0000313" key="1">
    <source>
        <dbReference type="EMBL" id="PHQ15994.1"/>
    </source>
</evidence>
<dbReference type="Proteomes" id="UP000231409">
    <property type="component" value="Unassembled WGS sequence"/>
</dbReference>
<dbReference type="EMBL" id="NTFH01000005">
    <property type="protein sequence ID" value="PHQ15994.1"/>
    <property type="molecule type" value="Genomic_DNA"/>
</dbReference>
<sequence length="87" mass="9380">MVQEIEQVGGRLGFAGVCAAPMPVRQPGGGRSEGQARLASARQALDARSRTTVRVVLNPWLTLCLVHQAARFLALSSLQFLHELTVL</sequence>
<comment type="caution">
    <text evidence="1">The sequence shown here is derived from an EMBL/GenBank/DDBJ whole genome shotgun (WGS) entry which is preliminary data.</text>
</comment>
<organism evidence="1 2">
    <name type="scientific">Marinobacter profundi</name>
    <dbReference type="NCBI Taxonomy" id="2666256"/>
    <lineage>
        <taxon>Bacteria</taxon>
        <taxon>Pseudomonadati</taxon>
        <taxon>Pseudomonadota</taxon>
        <taxon>Gammaproteobacteria</taxon>
        <taxon>Pseudomonadales</taxon>
        <taxon>Marinobacteraceae</taxon>
        <taxon>Marinobacter</taxon>
    </lineage>
</organism>
<evidence type="ECO:0000313" key="2">
    <source>
        <dbReference type="Proteomes" id="UP000231409"/>
    </source>
</evidence>